<feature type="compositionally biased region" description="Basic and acidic residues" evidence="1">
    <location>
        <begin position="41"/>
        <end position="50"/>
    </location>
</feature>
<dbReference type="EMBL" id="JAWQEG010006931">
    <property type="protein sequence ID" value="KAK3853522.1"/>
    <property type="molecule type" value="Genomic_DNA"/>
</dbReference>
<name>A0AAE1BMK4_PETCI</name>
<keyword evidence="3" id="KW-1185">Reference proteome</keyword>
<comment type="caution">
    <text evidence="2">The sequence shown here is derived from an EMBL/GenBank/DDBJ whole genome shotgun (WGS) entry which is preliminary data.</text>
</comment>
<feature type="region of interest" description="Disordered" evidence="1">
    <location>
        <begin position="41"/>
        <end position="76"/>
    </location>
</feature>
<accession>A0AAE1BMK4</accession>
<feature type="compositionally biased region" description="Basic and acidic residues" evidence="1">
    <location>
        <begin position="65"/>
        <end position="76"/>
    </location>
</feature>
<protein>
    <submittedName>
        <fullName evidence="2">Uncharacterized protein</fullName>
    </submittedName>
</protein>
<dbReference type="Proteomes" id="UP001286313">
    <property type="component" value="Unassembled WGS sequence"/>
</dbReference>
<evidence type="ECO:0000256" key="1">
    <source>
        <dbReference type="SAM" id="MobiDB-lite"/>
    </source>
</evidence>
<reference evidence="2" key="1">
    <citation type="submission" date="2023-10" db="EMBL/GenBank/DDBJ databases">
        <title>Genome assemblies of two species of porcelain crab, Petrolisthes cinctipes and Petrolisthes manimaculis (Anomura: Porcellanidae).</title>
        <authorList>
            <person name="Angst P."/>
        </authorList>
    </citation>
    <scope>NUCLEOTIDE SEQUENCE</scope>
    <source>
        <strain evidence="2">PB745_01</strain>
        <tissue evidence="2">Gill</tissue>
    </source>
</reference>
<dbReference type="AlphaFoldDB" id="A0AAE1BMK4"/>
<evidence type="ECO:0000313" key="3">
    <source>
        <dbReference type="Proteomes" id="UP001286313"/>
    </source>
</evidence>
<gene>
    <name evidence="2" type="ORF">Pcinc_039945</name>
</gene>
<proteinExistence type="predicted"/>
<sequence>MMMGEEVCMWMKLEEDVRMRMEEEVTLRMKDEVKRMEDEVRMRMEDEDHGSNMYSRRGGADMTGEGERKEVDVSRE</sequence>
<evidence type="ECO:0000313" key="2">
    <source>
        <dbReference type="EMBL" id="KAK3853522.1"/>
    </source>
</evidence>
<organism evidence="2 3">
    <name type="scientific">Petrolisthes cinctipes</name>
    <name type="common">Flat porcelain crab</name>
    <dbReference type="NCBI Taxonomy" id="88211"/>
    <lineage>
        <taxon>Eukaryota</taxon>
        <taxon>Metazoa</taxon>
        <taxon>Ecdysozoa</taxon>
        <taxon>Arthropoda</taxon>
        <taxon>Crustacea</taxon>
        <taxon>Multicrustacea</taxon>
        <taxon>Malacostraca</taxon>
        <taxon>Eumalacostraca</taxon>
        <taxon>Eucarida</taxon>
        <taxon>Decapoda</taxon>
        <taxon>Pleocyemata</taxon>
        <taxon>Anomura</taxon>
        <taxon>Galatheoidea</taxon>
        <taxon>Porcellanidae</taxon>
        <taxon>Petrolisthes</taxon>
    </lineage>
</organism>